<gene>
    <name evidence="1" type="primary">SDR1</name>
    <name evidence="1" type="ORF">SPIL2461_LOCUS1936</name>
</gene>
<dbReference type="Proteomes" id="UP000649617">
    <property type="component" value="Unassembled WGS sequence"/>
</dbReference>
<dbReference type="OrthoDB" id="426586at2759"/>
<reference evidence="1" key="1">
    <citation type="submission" date="2021-02" db="EMBL/GenBank/DDBJ databases">
        <authorList>
            <person name="Dougan E. K."/>
            <person name="Rhodes N."/>
            <person name="Thang M."/>
            <person name="Chan C."/>
        </authorList>
    </citation>
    <scope>NUCLEOTIDE SEQUENCE</scope>
</reference>
<feature type="non-terminal residue" evidence="1">
    <location>
        <position position="133"/>
    </location>
</feature>
<proteinExistence type="predicted"/>
<evidence type="ECO:0000313" key="2">
    <source>
        <dbReference type="Proteomes" id="UP000649617"/>
    </source>
</evidence>
<dbReference type="EMBL" id="CAJNIZ010002026">
    <property type="protein sequence ID" value="CAE7204742.1"/>
    <property type="molecule type" value="Genomic_DNA"/>
</dbReference>
<sequence length="133" mass="14704">WLRDGGIRFVASGHLPNGDAPLVLRYEDITIVTADISYAESVVWEGMEEAKLPSGETVCEVLFCPGREEESRVHGVLRTGRRHSASLCDAAVGRAAPGGWRVKSRCDDFLVLSKNQQWDFTCRLAREADVELA</sequence>
<dbReference type="AlphaFoldDB" id="A0A812JJB7"/>
<accession>A0A812JJB7</accession>
<dbReference type="PANTHER" id="PTHR42254:SF1">
    <property type="entry name" value="CALCINEURIN-LIKE PHOSPHOESTERASE DOMAIN-CONTAINING PROTEIN"/>
    <property type="match status" value="1"/>
</dbReference>
<protein>
    <submittedName>
        <fullName evidence="1">SDR1 protein</fullName>
    </submittedName>
</protein>
<name>A0A812JJB7_SYMPI</name>
<keyword evidence="2" id="KW-1185">Reference proteome</keyword>
<comment type="caution">
    <text evidence="1">The sequence shown here is derived from an EMBL/GenBank/DDBJ whole genome shotgun (WGS) entry which is preliminary data.</text>
</comment>
<dbReference type="PANTHER" id="PTHR42254">
    <property type="entry name" value="METALLOPHOS DOMAIN-CONTAINING PROTEIN"/>
    <property type="match status" value="1"/>
</dbReference>
<organism evidence="1 2">
    <name type="scientific">Symbiodinium pilosum</name>
    <name type="common">Dinoflagellate</name>
    <dbReference type="NCBI Taxonomy" id="2952"/>
    <lineage>
        <taxon>Eukaryota</taxon>
        <taxon>Sar</taxon>
        <taxon>Alveolata</taxon>
        <taxon>Dinophyceae</taxon>
        <taxon>Suessiales</taxon>
        <taxon>Symbiodiniaceae</taxon>
        <taxon>Symbiodinium</taxon>
    </lineage>
</organism>
<evidence type="ECO:0000313" key="1">
    <source>
        <dbReference type="EMBL" id="CAE7204742.1"/>
    </source>
</evidence>